<comment type="subcellular location">
    <subcellularLocation>
        <location evidence="1 11">Endoplasmic reticulum membrane</location>
        <topology evidence="1 11">Multi-pass membrane protein</topology>
    </subcellularLocation>
</comment>
<dbReference type="GO" id="GO:0031501">
    <property type="term" value="C:mannosyltransferase complex"/>
    <property type="evidence" value="ECO:0007669"/>
    <property type="project" value="TreeGrafter"/>
</dbReference>
<dbReference type="Pfam" id="PF04188">
    <property type="entry name" value="Mannosyl_trans2"/>
    <property type="match status" value="1"/>
</dbReference>
<evidence type="ECO:0000256" key="1">
    <source>
        <dbReference type="ARBA" id="ARBA00004477"/>
    </source>
</evidence>
<keyword evidence="9 11" id="KW-1133">Transmembrane helix</keyword>
<proteinExistence type="inferred from homology"/>
<evidence type="ECO:0000313" key="12">
    <source>
        <dbReference type="EMBL" id="JAC72080.1"/>
    </source>
</evidence>
<dbReference type="GO" id="GO:0006506">
    <property type="term" value="P:GPI anchor biosynthetic process"/>
    <property type="evidence" value="ECO:0007669"/>
    <property type="project" value="UniProtKB-UniPathway"/>
</dbReference>
<dbReference type="PANTHER" id="PTHR12468:SF2">
    <property type="entry name" value="GPI MANNOSYLTRANSFERASE 2"/>
    <property type="match status" value="1"/>
</dbReference>
<feature type="non-terminal residue" evidence="12">
    <location>
        <position position="1"/>
    </location>
</feature>
<keyword evidence="8 11" id="KW-0256">Endoplasmic reticulum</keyword>
<evidence type="ECO:0000256" key="11">
    <source>
        <dbReference type="RuleBase" id="RU363112"/>
    </source>
</evidence>
<dbReference type="GO" id="GO:0004376">
    <property type="term" value="F:GPI mannosyltransferase activity"/>
    <property type="evidence" value="ECO:0007669"/>
    <property type="project" value="InterPro"/>
</dbReference>
<evidence type="ECO:0000256" key="5">
    <source>
        <dbReference type="ARBA" id="ARBA00022676"/>
    </source>
</evidence>
<comment type="pathway">
    <text evidence="2 11">Glycolipid biosynthesis; glycosylphosphatidylinositol-anchor biosynthesis.</text>
</comment>
<keyword evidence="6 11" id="KW-0808">Transferase</keyword>
<protein>
    <recommendedName>
        <fullName evidence="11">GPI mannosyltransferase 2</fullName>
        <ecNumber evidence="11">2.4.1.-</ecNumber>
    </recommendedName>
</protein>
<evidence type="ECO:0000256" key="7">
    <source>
        <dbReference type="ARBA" id="ARBA00022692"/>
    </source>
</evidence>
<evidence type="ECO:0000256" key="8">
    <source>
        <dbReference type="ARBA" id="ARBA00022824"/>
    </source>
</evidence>
<organism evidence="12">
    <name type="scientific">Tetraselmis sp. GSL018</name>
    <dbReference type="NCBI Taxonomy" id="582737"/>
    <lineage>
        <taxon>Eukaryota</taxon>
        <taxon>Viridiplantae</taxon>
        <taxon>Chlorophyta</taxon>
        <taxon>core chlorophytes</taxon>
        <taxon>Chlorodendrophyceae</taxon>
        <taxon>Chlorodendrales</taxon>
        <taxon>Chlorodendraceae</taxon>
        <taxon>Tetraselmis</taxon>
    </lineage>
</organism>
<evidence type="ECO:0000256" key="4">
    <source>
        <dbReference type="ARBA" id="ARBA00022502"/>
    </source>
</evidence>
<dbReference type="UniPathway" id="UPA00196"/>
<dbReference type="EMBL" id="GBEZ01013956">
    <property type="protein sequence ID" value="JAC72080.1"/>
    <property type="molecule type" value="Transcribed_RNA"/>
</dbReference>
<reference evidence="12" key="1">
    <citation type="submission" date="2014-05" db="EMBL/GenBank/DDBJ databases">
        <title>The transcriptome of the halophilic microalga Tetraselmis sp. GSL018 isolated from the Great Salt Lake, Utah.</title>
        <authorList>
            <person name="Jinkerson R.E."/>
            <person name="D'Adamo S."/>
            <person name="Posewitz M.C."/>
        </authorList>
    </citation>
    <scope>NUCLEOTIDE SEQUENCE</scope>
    <source>
        <strain evidence="12">GSL018</strain>
    </source>
</reference>
<dbReference type="GO" id="GO:0005789">
    <property type="term" value="C:endoplasmic reticulum membrane"/>
    <property type="evidence" value="ECO:0007669"/>
    <property type="project" value="UniProtKB-SubCell"/>
</dbReference>
<sequence length="222" mass="24389">NAGFVLHRGARGASRKLAEGEWAGAAGAALAAALGAAAVTAPFAAFQWFGYRRFCLGAAPGERPGWCEAAPPRPYSHVQKEYWGVGFLSYFEPKQAPNFLLAAPILTASTCGIWLYLSADWRRALWLGLGRREAAPRPPKPARGYLSDGVLVYVFHWGFLALAAVLFMHVQVATRFLSACPPLYWYAAHLWNEGKRRKLMLAFSLTYGLAGAVLHANFYPWT</sequence>
<dbReference type="GO" id="GO:0000009">
    <property type="term" value="F:alpha-1,6-mannosyltransferase activity"/>
    <property type="evidence" value="ECO:0007669"/>
    <property type="project" value="InterPro"/>
</dbReference>
<comment type="similarity">
    <text evidence="3 11">Belongs to the PIGV family.</text>
</comment>
<keyword evidence="10 11" id="KW-0472">Membrane</keyword>
<evidence type="ECO:0000256" key="3">
    <source>
        <dbReference type="ARBA" id="ARBA00008698"/>
    </source>
</evidence>
<feature type="transmembrane region" description="Helical" evidence="11">
    <location>
        <begin position="99"/>
        <end position="117"/>
    </location>
</feature>
<comment type="function">
    <text evidence="11">Mannosyltransferase involved in glycosylphosphatidylinositol-anchor biosynthesis.</text>
</comment>
<evidence type="ECO:0000256" key="9">
    <source>
        <dbReference type="ARBA" id="ARBA00022989"/>
    </source>
</evidence>
<accession>A0A061RN45</accession>
<dbReference type="AlphaFoldDB" id="A0A061RN45"/>
<name>A0A061RN45_9CHLO</name>
<keyword evidence="5 11" id="KW-0328">Glycosyltransferase</keyword>
<evidence type="ECO:0000256" key="2">
    <source>
        <dbReference type="ARBA" id="ARBA00004687"/>
    </source>
</evidence>
<keyword evidence="7 11" id="KW-0812">Transmembrane</keyword>
<keyword evidence="4 11" id="KW-0337">GPI-anchor biosynthesis</keyword>
<feature type="transmembrane region" description="Helical" evidence="11">
    <location>
        <begin position="22"/>
        <end position="46"/>
    </location>
</feature>
<dbReference type="PANTHER" id="PTHR12468">
    <property type="entry name" value="GPI MANNOSYLTRANSFERASE 2"/>
    <property type="match status" value="1"/>
</dbReference>
<evidence type="ECO:0000256" key="10">
    <source>
        <dbReference type="ARBA" id="ARBA00023136"/>
    </source>
</evidence>
<evidence type="ECO:0000256" key="6">
    <source>
        <dbReference type="ARBA" id="ARBA00022679"/>
    </source>
</evidence>
<comment type="caution">
    <text evidence="11">Lacks conserved residue(s) required for the propagation of feature annotation.</text>
</comment>
<feature type="transmembrane region" description="Helical" evidence="11">
    <location>
        <begin position="150"/>
        <end position="168"/>
    </location>
</feature>
<feature type="transmembrane region" description="Helical" evidence="11">
    <location>
        <begin position="199"/>
        <end position="219"/>
    </location>
</feature>
<dbReference type="InterPro" id="IPR007315">
    <property type="entry name" value="PIG-V/Gpi18"/>
</dbReference>
<gene>
    <name evidence="12" type="primary">PIGV</name>
    <name evidence="12" type="ORF">TSPGSL018_530</name>
</gene>
<dbReference type="EC" id="2.4.1.-" evidence="11"/>